<dbReference type="GO" id="GO:0046872">
    <property type="term" value="F:metal ion binding"/>
    <property type="evidence" value="ECO:0007669"/>
    <property type="project" value="UniProtKB-UniRule"/>
</dbReference>
<name>A4CK38_ROBBH</name>
<feature type="binding site" evidence="17">
    <location>
        <position position="439"/>
    </location>
    <ligand>
        <name>AMP</name>
        <dbReference type="ChEBI" id="CHEBI:456215"/>
    </ligand>
</feature>
<comment type="catalytic activity">
    <reaction evidence="16 17 19">
        <text>(6S)-NADPHX + ADP = AMP + phosphate + NADPH + H(+)</text>
        <dbReference type="Rhea" id="RHEA:32235"/>
        <dbReference type="ChEBI" id="CHEBI:15378"/>
        <dbReference type="ChEBI" id="CHEBI:43474"/>
        <dbReference type="ChEBI" id="CHEBI:57783"/>
        <dbReference type="ChEBI" id="CHEBI:64076"/>
        <dbReference type="ChEBI" id="CHEBI:456215"/>
        <dbReference type="ChEBI" id="CHEBI:456216"/>
        <dbReference type="EC" id="4.2.1.136"/>
    </reaction>
</comment>
<comment type="subunit">
    <text evidence="17">Homotetramer.</text>
</comment>
<dbReference type="EMBL" id="CP001712">
    <property type="protein sequence ID" value="EAR15237.1"/>
    <property type="molecule type" value="Genomic_DNA"/>
</dbReference>
<evidence type="ECO:0000256" key="6">
    <source>
        <dbReference type="ARBA" id="ARBA00022741"/>
    </source>
</evidence>
<keyword evidence="22" id="KW-0418">Kinase</keyword>
<feature type="binding site" evidence="18">
    <location>
        <begin position="58"/>
        <end position="62"/>
    </location>
    <ligand>
        <name>(6S)-NADPHX</name>
        <dbReference type="ChEBI" id="CHEBI:64076"/>
    </ligand>
</feature>
<proteinExistence type="inferred from homology"/>
<comment type="catalytic activity">
    <reaction evidence="2 18 19">
        <text>(6R)-NADPHX = (6S)-NADPHX</text>
        <dbReference type="Rhea" id="RHEA:32227"/>
        <dbReference type="ChEBI" id="CHEBI:64076"/>
        <dbReference type="ChEBI" id="CHEBI:64077"/>
        <dbReference type="EC" id="5.1.99.6"/>
    </reaction>
</comment>
<keyword evidence="9 18" id="KW-0630">Potassium</keyword>
<evidence type="ECO:0000256" key="15">
    <source>
        <dbReference type="ARBA" id="ARBA00048238"/>
    </source>
</evidence>
<keyword evidence="22" id="KW-0808">Transferase</keyword>
<dbReference type="RefSeq" id="WP_015754556.1">
    <property type="nucleotide sequence ID" value="NC_013222.1"/>
</dbReference>
<dbReference type="PANTHER" id="PTHR12592">
    <property type="entry name" value="ATP-DEPENDENT (S)-NAD(P)H-HYDRATE DEHYDRATASE FAMILY MEMBER"/>
    <property type="match status" value="1"/>
</dbReference>
<evidence type="ECO:0000256" key="8">
    <source>
        <dbReference type="ARBA" id="ARBA00022857"/>
    </source>
</evidence>
<dbReference type="GO" id="GO:0052855">
    <property type="term" value="F:ADP-dependent NAD(P)H-hydrate dehydratase activity"/>
    <property type="evidence" value="ECO:0007669"/>
    <property type="project" value="UniProtKB-UniRule"/>
</dbReference>
<dbReference type="eggNOG" id="COG0063">
    <property type="taxonomic scope" value="Bacteria"/>
</dbReference>
<comment type="function">
    <text evidence="17">Catalyzes the dehydration of the S-form of NAD(P)HX at the expense of ADP, which is converted to AMP. Together with NAD(P)HX epimerase, which catalyzes the epimerization of the S- and R-forms, the enzyme allows the repair of both epimers of NAD(P)HX, a damaged form of NAD(P)H that is a result of enzymatic or heat-dependent hydration.</text>
</comment>
<comment type="similarity">
    <text evidence="3 19">In the N-terminal section; belongs to the NnrE/AIBP family.</text>
</comment>
<keyword evidence="13" id="KW-0511">Multifunctional enzyme</keyword>
<feature type="binding site" evidence="18">
    <location>
        <position position="59"/>
    </location>
    <ligand>
        <name>K(+)</name>
        <dbReference type="ChEBI" id="CHEBI:29103"/>
    </ligand>
</feature>
<dbReference type="Gene3D" id="3.40.50.10260">
    <property type="entry name" value="YjeF N-terminal domain"/>
    <property type="match status" value="1"/>
</dbReference>
<gene>
    <name evidence="17" type="primary">nnrD</name>
    <name evidence="18" type="synonym">nnrE</name>
    <name evidence="22" type="ordered locus">RB2501_12954</name>
</gene>
<dbReference type="GO" id="GO:0016301">
    <property type="term" value="F:kinase activity"/>
    <property type="evidence" value="ECO:0007669"/>
    <property type="project" value="UniProtKB-KW"/>
</dbReference>
<dbReference type="HAMAP" id="MF_01965">
    <property type="entry name" value="NADHX_dehydratase"/>
    <property type="match status" value="1"/>
</dbReference>
<dbReference type="EC" id="4.2.1.136" evidence="19"/>
<evidence type="ECO:0000256" key="13">
    <source>
        <dbReference type="ARBA" id="ARBA00023268"/>
    </source>
</evidence>
<dbReference type="SUPFAM" id="SSF64153">
    <property type="entry name" value="YjeF N-terminal domain-like"/>
    <property type="match status" value="1"/>
</dbReference>
<dbReference type="InterPro" id="IPR000631">
    <property type="entry name" value="CARKD"/>
</dbReference>
<dbReference type="Proteomes" id="UP000009049">
    <property type="component" value="Chromosome"/>
</dbReference>
<keyword evidence="23" id="KW-1185">Reference proteome</keyword>
<keyword evidence="7 17" id="KW-0067">ATP-binding</keyword>
<comment type="catalytic activity">
    <reaction evidence="1 18 19">
        <text>(6R)-NADHX = (6S)-NADHX</text>
        <dbReference type="Rhea" id="RHEA:32215"/>
        <dbReference type="ChEBI" id="CHEBI:64074"/>
        <dbReference type="ChEBI" id="CHEBI:64075"/>
        <dbReference type="EC" id="5.1.99.6"/>
    </reaction>
</comment>
<evidence type="ECO:0000259" key="21">
    <source>
        <dbReference type="PROSITE" id="PS51385"/>
    </source>
</evidence>
<dbReference type="NCBIfam" id="TIGR00196">
    <property type="entry name" value="yjeF_cterm"/>
    <property type="match status" value="1"/>
</dbReference>
<dbReference type="SUPFAM" id="SSF53613">
    <property type="entry name" value="Ribokinase-like"/>
    <property type="match status" value="1"/>
</dbReference>
<dbReference type="PROSITE" id="PS01050">
    <property type="entry name" value="YJEF_C_2"/>
    <property type="match status" value="1"/>
</dbReference>
<dbReference type="CDD" id="cd01171">
    <property type="entry name" value="YXKO-related"/>
    <property type="match status" value="1"/>
</dbReference>
<dbReference type="GO" id="GO:0110051">
    <property type="term" value="P:metabolite repair"/>
    <property type="evidence" value="ECO:0007669"/>
    <property type="project" value="TreeGrafter"/>
</dbReference>
<dbReference type="NCBIfam" id="TIGR00197">
    <property type="entry name" value="yjeF_nterm"/>
    <property type="match status" value="1"/>
</dbReference>
<comment type="caution">
    <text evidence="18">Lacks conserved residue(s) required for the propagation of feature annotation.</text>
</comment>
<protein>
    <recommendedName>
        <fullName evidence="19">Bifunctional NAD(P)H-hydrate repair enzyme</fullName>
    </recommendedName>
    <alternativeName>
        <fullName evidence="19">Nicotinamide nucleotide repair protein</fullName>
    </alternativeName>
    <domain>
        <recommendedName>
            <fullName evidence="19">ADP-dependent (S)-NAD(P)H-hydrate dehydratase</fullName>
            <ecNumber evidence="19">4.2.1.136</ecNumber>
        </recommendedName>
        <alternativeName>
            <fullName evidence="19">ADP-dependent NAD(P)HX dehydratase</fullName>
        </alternativeName>
    </domain>
    <domain>
        <recommendedName>
            <fullName evidence="19">NAD(P)H-hydrate epimerase</fullName>
            <ecNumber evidence="19">5.1.99.6</ecNumber>
        </recommendedName>
    </domain>
</protein>
<dbReference type="GO" id="GO:0005524">
    <property type="term" value="F:ATP binding"/>
    <property type="evidence" value="ECO:0007669"/>
    <property type="project" value="UniProtKB-UniRule"/>
</dbReference>
<keyword evidence="10 17" id="KW-0520">NAD</keyword>
<dbReference type="KEGG" id="rbi:RB2501_12954"/>
<evidence type="ECO:0000256" key="9">
    <source>
        <dbReference type="ARBA" id="ARBA00022958"/>
    </source>
</evidence>
<evidence type="ECO:0000256" key="1">
    <source>
        <dbReference type="ARBA" id="ARBA00000013"/>
    </source>
</evidence>
<keyword evidence="8 17" id="KW-0521">NADP</keyword>
<dbReference type="HAMAP" id="MF_01966">
    <property type="entry name" value="NADHX_epimerase"/>
    <property type="match status" value="1"/>
</dbReference>
<evidence type="ECO:0000256" key="14">
    <source>
        <dbReference type="ARBA" id="ARBA00025153"/>
    </source>
</evidence>
<evidence type="ECO:0000256" key="18">
    <source>
        <dbReference type="HAMAP-Rule" id="MF_01966"/>
    </source>
</evidence>
<keyword evidence="11 18" id="KW-0413">Isomerase</keyword>
<evidence type="ECO:0000256" key="5">
    <source>
        <dbReference type="ARBA" id="ARBA00022723"/>
    </source>
</evidence>
<comment type="similarity">
    <text evidence="4 19">In the C-terminal section; belongs to the NnrD/CARKD family.</text>
</comment>
<evidence type="ECO:0000256" key="19">
    <source>
        <dbReference type="PIRNR" id="PIRNR017184"/>
    </source>
</evidence>
<evidence type="ECO:0000313" key="22">
    <source>
        <dbReference type="EMBL" id="EAR15237.1"/>
    </source>
</evidence>
<dbReference type="GO" id="GO:0046496">
    <property type="term" value="P:nicotinamide nucleotide metabolic process"/>
    <property type="evidence" value="ECO:0007669"/>
    <property type="project" value="UniProtKB-UniRule"/>
</dbReference>
<comment type="cofactor">
    <cofactor evidence="18 19">
        <name>K(+)</name>
        <dbReference type="ChEBI" id="CHEBI:29103"/>
    </cofactor>
    <text evidence="18 19">Binds 1 potassium ion per subunit.</text>
</comment>
<comment type="similarity">
    <text evidence="18">Belongs to the NnrE/AIBP family.</text>
</comment>
<keyword evidence="5 18" id="KW-0479">Metal-binding</keyword>
<keyword evidence="12 17" id="KW-0456">Lyase</keyword>
<evidence type="ECO:0000256" key="4">
    <source>
        <dbReference type="ARBA" id="ARBA00009524"/>
    </source>
</evidence>
<comment type="similarity">
    <text evidence="17">Belongs to the NnrD/CARKD family.</text>
</comment>
<dbReference type="eggNOG" id="COG0062">
    <property type="taxonomic scope" value="Bacteria"/>
</dbReference>
<feature type="binding site" evidence="18">
    <location>
        <begin position="130"/>
        <end position="136"/>
    </location>
    <ligand>
        <name>(6S)-NADPHX</name>
        <dbReference type="ChEBI" id="CHEBI:64076"/>
    </ligand>
</feature>
<keyword evidence="6 17" id="KW-0547">Nucleotide-binding</keyword>
<comment type="catalytic activity">
    <reaction evidence="15 17 19">
        <text>(6S)-NADHX + ADP = AMP + phosphate + NADH + H(+)</text>
        <dbReference type="Rhea" id="RHEA:32223"/>
        <dbReference type="ChEBI" id="CHEBI:15378"/>
        <dbReference type="ChEBI" id="CHEBI:43474"/>
        <dbReference type="ChEBI" id="CHEBI:57945"/>
        <dbReference type="ChEBI" id="CHEBI:64074"/>
        <dbReference type="ChEBI" id="CHEBI:456215"/>
        <dbReference type="ChEBI" id="CHEBI:456216"/>
        <dbReference type="EC" id="4.2.1.136"/>
    </reaction>
</comment>
<evidence type="ECO:0000259" key="20">
    <source>
        <dbReference type="PROSITE" id="PS51383"/>
    </source>
</evidence>
<organism evidence="22 23">
    <name type="scientific">Robiginitalea biformata (strain ATCC BAA-864 / DSM 15991 / KCTC 12146 / HTCC2501)</name>
    <dbReference type="NCBI Taxonomy" id="313596"/>
    <lineage>
        <taxon>Bacteria</taxon>
        <taxon>Pseudomonadati</taxon>
        <taxon>Bacteroidota</taxon>
        <taxon>Flavobacteriia</taxon>
        <taxon>Flavobacteriales</taxon>
        <taxon>Flavobacteriaceae</taxon>
        <taxon>Robiginitalea</taxon>
    </lineage>
</organism>
<feature type="binding site" evidence="17">
    <location>
        <position position="325"/>
    </location>
    <ligand>
        <name>(6S)-NADPHX</name>
        <dbReference type="ChEBI" id="CHEBI:64076"/>
    </ligand>
</feature>
<feature type="binding site" evidence="18">
    <location>
        <position position="126"/>
    </location>
    <ligand>
        <name>K(+)</name>
        <dbReference type="ChEBI" id="CHEBI:29103"/>
    </ligand>
</feature>
<feature type="domain" description="YjeF C-terminal" evidence="20">
    <location>
        <begin position="227"/>
        <end position="499"/>
    </location>
</feature>
<feature type="binding site" evidence="17">
    <location>
        <position position="376"/>
    </location>
    <ligand>
        <name>(6S)-NADPHX</name>
        <dbReference type="ChEBI" id="CHEBI:64076"/>
    </ligand>
</feature>
<evidence type="ECO:0000256" key="16">
    <source>
        <dbReference type="ARBA" id="ARBA00049209"/>
    </source>
</evidence>
<dbReference type="Pfam" id="PF01256">
    <property type="entry name" value="Carb_kinase"/>
    <property type="match status" value="1"/>
</dbReference>
<feature type="binding site" evidence="17">
    <location>
        <begin position="411"/>
        <end position="415"/>
    </location>
    <ligand>
        <name>AMP</name>
        <dbReference type="ChEBI" id="CHEBI:456215"/>
    </ligand>
</feature>
<dbReference type="GO" id="GO:0052856">
    <property type="term" value="F:NAD(P)HX epimerase activity"/>
    <property type="evidence" value="ECO:0007669"/>
    <property type="project" value="UniProtKB-UniRule"/>
</dbReference>
<evidence type="ECO:0000313" key="23">
    <source>
        <dbReference type="Proteomes" id="UP000009049"/>
    </source>
</evidence>
<evidence type="ECO:0000256" key="7">
    <source>
        <dbReference type="ARBA" id="ARBA00022840"/>
    </source>
</evidence>
<feature type="binding site" evidence="17">
    <location>
        <position position="440"/>
    </location>
    <ligand>
        <name>(6S)-NADPHX</name>
        <dbReference type="ChEBI" id="CHEBI:64076"/>
    </ligand>
</feature>
<feature type="binding site" evidence="18">
    <location>
        <position position="162"/>
    </location>
    <ligand>
        <name>K(+)</name>
        <dbReference type="ChEBI" id="CHEBI:29103"/>
    </ligand>
</feature>
<dbReference type="InterPro" id="IPR004443">
    <property type="entry name" value="YjeF_N_dom"/>
</dbReference>
<evidence type="ECO:0000256" key="11">
    <source>
        <dbReference type="ARBA" id="ARBA00023235"/>
    </source>
</evidence>
<dbReference type="Gene3D" id="3.40.1190.20">
    <property type="match status" value="1"/>
</dbReference>
<dbReference type="InterPro" id="IPR030677">
    <property type="entry name" value="Nnr"/>
</dbReference>
<evidence type="ECO:0000256" key="2">
    <source>
        <dbReference type="ARBA" id="ARBA00000909"/>
    </source>
</evidence>
<dbReference type="PIRSF" id="PIRSF017184">
    <property type="entry name" value="Nnr"/>
    <property type="match status" value="1"/>
</dbReference>
<comment type="cofactor">
    <cofactor evidence="17">
        <name>Mg(2+)</name>
        <dbReference type="ChEBI" id="CHEBI:18420"/>
    </cofactor>
</comment>
<evidence type="ECO:0000256" key="12">
    <source>
        <dbReference type="ARBA" id="ARBA00023239"/>
    </source>
</evidence>
<accession>A4CK38</accession>
<comment type="function">
    <text evidence="18">Catalyzes the epimerization of the S- and R-forms of NAD(P)HX, a damaged form of NAD(P)H that is a result of enzymatic or heat-dependent hydration. This is a prerequisite for the S-specific NAD(P)H-hydrate dehydratase to allow the repair of both epimers of NAD(P)HX.</text>
</comment>
<dbReference type="PROSITE" id="PS51383">
    <property type="entry name" value="YJEF_C_3"/>
    <property type="match status" value="1"/>
</dbReference>
<comment type="function">
    <text evidence="14 19">Bifunctional enzyme that catalyzes the epimerization of the S- and R-forms of NAD(P)HX and the dehydration of the S-form of NAD(P)HX at the expense of ADP, which is converted to AMP. This allows the repair of both epimers of NAD(P)HX, a damaged form of NAD(P)H that is a result of enzymatic or heat-dependent hydration.</text>
</comment>
<feature type="binding site" evidence="18">
    <location>
        <position position="159"/>
    </location>
    <ligand>
        <name>(6S)-NADPHX</name>
        <dbReference type="ChEBI" id="CHEBI:64076"/>
    </ligand>
</feature>
<reference evidence="22 23" key="1">
    <citation type="journal article" date="2009" name="J. Bacteriol.">
        <title>Complete genome sequence of Robiginitalea biformata HTCC2501.</title>
        <authorList>
            <person name="Oh H.M."/>
            <person name="Giovannoni S.J."/>
            <person name="Lee K."/>
            <person name="Ferriera S."/>
            <person name="Johnson J."/>
            <person name="Cho J.C."/>
        </authorList>
    </citation>
    <scope>NUCLEOTIDE SEQUENCE [LARGE SCALE GENOMIC DNA]</scope>
    <source>
        <strain evidence="23">ATCC BAA-864 / HTCC2501 / KCTC 12146</strain>
    </source>
</reference>
<evidence type="ECO:0000256" key="17">
    <source>
        <dbReference type="HAMAP-Rule" id="MF_01965"/>
    </source>
</evidence>
<dbReference type="InterPro" id="IPR017953">
    <property type="entry name" value="Carbohydrate_kinase_pred_CS"/>
</dbReference>
<dbReference type="PANTHER" id="PTHR12592:SF0">
    <property type="entry name" value="ATP-DEPENDENT (S)-NAD(P)H-HYDRATE DEHYDRATASE"/>
    <property type="match status" value="1"/>
</dbReference>
<dbReference type="HOGENOM" id="CLU_024853_4_1_10"/>
<dbReference type="AlphaFoldDB" id="A4CK38"/>
<evidence type="ECO:0000256" key="3">
    <source>
        <dbReference type="ARBA" id="ARBA00006001"/>
    </source>
</evidence>
<evidence type="ECO:0000256" key="10">
    <source>
        <dbReference type="ARBA" id="ARBA00023027"/>
    </source>
</evidence>
<dbReference type="InterPro" id="IPR029056">
    <property type="entry name" value="Ribokinase-like"/>
</dbReference>
<dbReference type="InterPro" id="IPR036652">
    <property type="entry name" value="YjeF_N_dom_sf"/>
</dbReference>
<feature type="domain" description="YjeF N-terminal" evidence="21">
    <location>
        <begin position="9"/>
        <end position="217"/>
    </location>
</feature>
<dbReference type="OrthoDB" id="9806925at2"/>
<dbReference type="Pfam" id="PF03853">
    <property type="entry name" value="YjeF_N"/>
    <property type="match status" value="1"/>
</dbReference>
<dbReference type="PROSITE" id="PS51385">
    <property type="entry name" value="YJEF_N"/>
    <property type="match status" value="1"/>
</dbReference>
<dbReference type="EC" id="5.1.99.6" evidence="19"/>
<dbReference type="STRING" id="313596.RB2501_12954"/>
<feature type="binding site" evidence="17">
    <location>
        <position position="262"/>
    </location>
    <ligand>
        <name>(6S)-NADPHX</name>
        <dbReference type="ChEBI" id="CHEBI:64076"/>
    </ligand>
</feature>
<sequence>MKILSKEQSYEADRRTLAAQGISSTELMERAAASIFNWLHNRLQGAPVRIHIFCGTGNNGGDGLAVARHLAEHGYHIQVYLVNYSEKRSGDFRINLERLRQRKIEPESLDADSGLPDISEADILLDAIFGIGLSRPPAPWVRNLIAHLNAADAFRLAVDLPSGLQMDAMPAHPEGVLAADFVLTIGSPKLVFFLPGSGEFAADFEVLDIGFDTTYLNEVAAQYEWVGADEARALHRTRGKFSHKGTFGHACIVGGSYGKIGAVALAASACLRAGAGLVSAWVPKCGYLPLQAGVPEVMVETCGREHYLDAFPEPGSGYRYGVGMGMGTEKDTAKAFFEWLGRVREPVVVDADGLNSLSAHPEALANLPAGSILTPHPGELARLIGEWTDDFDKLEKARAFAADHNCVLLIKGAYTVILGEGKGFINSSGNPGMATAGSGDVLAGILTGLLAQGYPPLEAAVFGVYLHGRAGDLVVSETGPEALVASDLFGALGRAFRELYAEATPPQSKEGEEG</sequence>